<evidence type="ECO:0000256" key="2">
    <source>
        <dbReference type="SAM" id="MobiDB-lite"/>
    </source>
</evidence>
<sequence length="540" mass="59068">MDTWAEDYLASFVPFGPPVIEDTHPHLLHEWDHEEGAIEPDMSAHQEAIFEPGPALVSDSTSAVAHHVTTPAILHSSLIDPTILDHPAFGLAEPNDAFLNPLVSFNDLPSPSPLSPQLQLRLNDLLAELHKNEQVPPKVQLVDPISPSEFFIQLGSSKHSLPLPIPPFVEPIPITPSEGYFEDDSAAADASTPALDCSPTSWSTDPGVVAEQDGSRHARIATPTDLADAQEPSDPVSSAITSKENGKSSDRTDVVIGPPILVTLCGYPKPGDQSYTCGAYVAGTQGLIRHRFSHVLDEYHAVREGAMAVEDLIFGGHDSRIPFCKDCDRKFTRASSLKRHRLENCPKEVKPNQPAWLLSKKTSSPTKYHWVPTPKDRPRDAMVKLAKPLKAAPFVSEIVEVRTEWAPRYVIPLKGKAYWKDDKIAGVAFLPEGSQEGTAWYQKQSDLEQLAVEFATPRGSGIVATLKGTIRTKRKHDSVEDRDDADPAERPIKKLRTSRKGKGKETIPSTKHEDLLLSAVTKSSPHTTPIGLQSGYCQSG</sequence>
<feature type="compositionally biased region" description="Basic and acidic residues" evidence="2">
    <location>
        <begin position="244"/>
        <end position="253"/>
    </location>
</feature>
<evidence type="ECO:0000259" key="3">
    <source>
        <dbReference type="PROSITE" id="PS50157"/>
    </source>
</evidence>
<gene>
    <name evidence="4" type="ORF">CALVIDRAFT_601272</name>
</gene>
<keyword evidence="1" id="KW-0862">Zinc</keyword>
<dbReference type="AlphaFoldDB" id="A0A167INX1"/>
<keyword evidence="1" id="KW-0479">Metal-binding</keyword>
<keyword evidence="1" id="KW-0863">Zinc-finger</keyword>
<dbReference type="Proteomes" id="UP000076738">
    <property type="component" value="Unassembled WGS sequence"/>
</dbReference>
<feature type="compositionally biased region" description="Basic residues" evidence="2">
    <location>
        <begin position="493"/>
        <end position="502"/>
    </location>
</feature>
<protein>
    <recommendedName>
        <fullName evidence="3">C2H2-type domain-containing protein</fullName>
    </recommendedName>
</protein>
<evidence type="ECO:0000256" key="1">
    <source>
        <dbReference type="PROSITE-ProRule" id="PRU00042"/>
    </source>
</evidence>
<evidence type="ECO:0000313" key="4">
    <source>
        <dbReference type="EMBL" id="KZO92816.1"/>
    </source>
</evidence>
<dbReference type="InterPro" id="IPR013087">
    <property type="entry name" value="Znf_C2H2_type"/>
</dbReference>
<feature type="region of interest" description="Disordered" evidence="2">
    <location>
        <begin position="472"/>
        <end position="513"/>
    </location>
</feature>
<dbReference type="PROSITE" id="PS50157">
    <property type="entry name" value="ZINC_FINGER_C2H2_2"/>
    <property type="match status" value="1"/>
</dbReference>
<proteinExistence type="predicted"/>
<reference evidence="4 5" key="1">
    <citation type="journal article" date="2016" name="Mol. Biol. Evol.">
        <title>Comparative Genomics of Early-Diverging Mushroom-Forming Fungi Provides Insights into the Origins of Lignocellulose Decay Capabilities.</title>
        <authorList>
            <person name="Nagy L.G."/>
            <person name="Riley R."/>
            <person name="Tritt A."/>
            <person name="Adam C."/>
            <person name="Daum C."/>
            <person name="Floudas D."/>
            <person name="Sun H."/>
            <person name="Yadav J.S."/>
            <person name="Pangilinan J."/>
            <person name="Larsson K.H."/>
            <person name="Matsuura K."/>
            <person name="Barry K."/>
            <person name="Labutti K."/>
            <person name="Kuo R."/>
            <person name="Ohm R.A."/>
            <person name="Bhattacharya S.S."/>
            <person name="Shirouzu T."/>
            <person name="Yoshinaga Y."/>
            <person name="Martin F.M."/>
            <person name="Grigoriev I.V."/>
            <person name="Hibbett D.S."/>
        </authorList>
    </citation>
    <scope>NUCLEOTIDE SEQUENCE [LARGE SCALE GENOMIC DNA]</scope>
    <source>
        <strain evidence="4 5">TUFC12733</strain>
    </source>
</reference>
<evidence type="ECO:0000313" key="5">
    <source>
        <dbReference type="Proteomes" id="UP000076738"/>
    </source>
</evidence>
<dbReference type="OrthoDB" id="10660360at2759"/>
<feature type="region of interest" description="Disordered" evidence="2">
    <location>
        <begin position="174"/>
        <end position="253"/>
    </location>
</feature>
<dbReference type="EMBL" id="KV417307">
    <property type="protein sequence ID" value="KZO92816.1"/>
    <property type="molecule type" value="Genomic_DNA"/>
</dbReference>
<name>A0A167INX1_CALVF</name>
<organism evidence="4 5">
    <name type="scientific">Calocera viscosa (strain TUFC12733)</name>
    <dbReference type="NCBI Taxonomy" id="1330018"/>
    <lineage>
        <taxon>Eukaryota</taxon>
        <taxon>Fungi</taxon>
        <taxon>Dikarya</taxon>
        <taxon>Basidiomycota</taxon>
        <taxon>Agaricomycotina</taxon>
        <taxon>Dacrymycetes</taxon>
        <taxon>Dacrymycetales</taxon>
        <taxon>Dacrymycetaceae</taxon>
        <taxon>Calocera</taxon>
    </lineage>
</organism>
<keyword evidence="5" id="KW-1185">Reference proteome</keyword>
<accession>A0A167INX1</accession>
<feature type="domain" description="C2H2-type" evidence="3">
    <location>
        <begin position="322"/>
        <end position="351"/>
    </location>
</feature>
<dbReference type="GO" id="GO:0008270">
    <property type="term" value="F:zinc ion binding"/>
    <property type="evidence" value="ECO:0007669"/>
    <property type="project" value="UniProtKB-KW"/>
</dbReference>